<dbReference type="PANTHER" id="PTHR30349:SF64">
    <property type="entry name" value="PROPHAGE INTEGRASE INTD-RELATED"/>
    <property type="match status" value="1"/>
</dbReference>
<evidence type="ECO:0000256" key="1">
    <source>
        <dbReference type="ARBA" id="ARBA00008857"/>
    </source>
</evidence>
<dbReference type="Proteomes" id="UP000469125">
    <property type="component" value="Unassembled WGS sequence"/>
</dbReference>
<dbReference type="PROSITE" id="PS51900">
    <property type="entry name" value="CB"/>
    <property type="match status" value="1"/>
</dbReference>
<keyword evidence="4" id="KW-0233">DNA recombination</keyword>
<dbReference type="InterPro" id="IPR002104">
    <property type="entry name" value="Integrase_catalytic"/>
</dbReference>
<protein>
    <submittedName>
        <fullName evidence="8">Tyrosine-type recombinase/integrase</fullName>
    </submittedName>
</protein>
<comment type="similarity">
    <text evidence="1">Belongs to the 'phage' integrase family.</text>
</comment>
<keyword evidence="9" id="KW-1185">Reference proteome</keyword>
<dbReference type="Gene3D" id="1.10.443.10">
    <property type="entry name" value="Intergrase catalytic core"/>
    <property type="match status" value="1"/>
</dbReference>
<dbReference type="InterPro" id="IPR004107">
    <property type="entry name" value="Integrase_SAM-like_N"/>
</dbReference>
<keyword evidence="3 5" id="KW-0238">DNA-binding</keyword>
<sequence>MNMRGHIRKRGNKYAIVIDIGRDHKNKRKQKWFSGYERRKDAEKDLPKIINKLEKGYKDPADMTMEEYFNQWLDRKKSTVAPGTYEHYESYMRKHIIPGLGTWKVSKLESHHVESFLIDLNNKKVPNSDKVISQRTKKHIYRILSSALKKGKRYGIKEGIMEDIEAPKVDRKEIEYWTEDEVQSFMSNLKSKNHALPIILALATGMRRGEILGLRWSHVDFDKKKISVYQQLKKDDTGEWKLSPQLKTSTSYRTIDIDDDTIEILKDHKRQQEKDKMKCGPDYEDRNLVCCTSTGGVIRPTYLRTVFNRTIEKSGVKDISFHGLRHTHATLLLRAGVHPKVVQERLGHRSIQTTLDTYSHIIPGIQEVAATSIQKSLYKKKESKPENVFSIVKN</sequence>
<evidence type="ECO:0000256" key="4">
    <source>
        <dbReference type="ARBA" id="ARBA00023172"/>
    </source>
</evidence>
<evidence type="ECO:0000256" key="5">
    <source>
        <dbReference type="PROSITE-ProRule" id="PRU01248"/>
    </source>
</evidence>
<evidence type="ECO:0000259" key="7">
    <source>
        <dbReference type="PROSITE" id="PS51900"/>
    </source>
</evidence>
<accession>A0A6N8FI58</accession>
<proteinExistence type="inferred from homology"/>
<dbReference type="CDD" id="cd01189">
    <property type="entry name" value="INT_ICEBs1_C_like"/>
    <property type="match status" value="1"/>
</dbReference>
<dbReference type="Pfam" id="PF00589">
    <property type="entry name" value="Phage_integrase"/>
    <property type="match status" value="1"/>
</dbReference>
<comment type="caution">
    <text evidence="8">The sequence shown here is derived from an EMBL/GenBank/DDBJ whole genome shotgun (WGS) entry which is preliminary data.</text>
</comment>
<dbReference type="GO" id="GO:0015074">
    <property type="term" value="P:DNA integration"/>
    <property type="evidence" value="ECO:0007669"/>
    <property type="project" value="UniProtKB-KW"/>
</dbReference>
<name>A0A6N8FI58_9BACI</name>
<dbReference type="Gene3D" id="1.10.150.130">
    <property type="match status" value="1"/>
</dbReference>
<evidence type="ECO:0000256" key="3">
    <source>
        <dbReference type="ARBA" id="ARBA00023125"/>
    </source>
</evidence>
<dbReference type="InterPro" id="IPR011010">
    <property type="entry name" value="DNA_brk_join_enz"/>
</dbReference>
<dbReference type="InterPro" id="IPR028259">
    <property type="entry name" value="AP2-like_int_N"/>
</dbReference>
<gene>
    <name evidence="8" type="ORF">GMD78_12085</name>
</gene>
<dbReference type="Pfam" id="PF14657">
    <property type="entry name" value="Arm-DNA-bind_4"/>
    <property type="match status" value="1"/>
</dbReference>
<reference evidence="8 9" key="1">
    <citation type="submission" date="2019-11" db="EMBL/GenBank/DDBJ databases">
        <authorList>
            <person name="Li X."/>
        </authorList>
    </citation>
    <scope>NUCLEOTIDE SEQUENCE [LARGE SCALE GENOMIC DNA]</scope>
    <source>
        <strain evidence="8 9">L9</strain>
    </source>
</reference>
<evidence type="ECO:0000256" key="2">
    <source>
        <dbReference type="ARBA" id="ARBA00022908"/>
    </source>
</evidence>
<evidence type="ECO:0000313" key="9">
    <source>
        <dbReference type="Proteomes" id="UP000469125"/>
    </source>
</evidence>
<organism evidence="8 9">
    <name type="scientific">Ornithinibacillus caprae</name>
    <dbReference type="NCBI Taxonomy" id="2678566"/>
    <lineage>
        <taxon>Bacteria</taxon>
        <taxon>Bacillati</taxon>
        <taxon>Bacillota</taxon>
        <taxon>Bacilli</taxon>
        <taxon>Bacillales</taxon>
        <taxon>Bacillaceae</taxon>
        <taxon>Ornithinibacillus</taxon>
    </lineage>
</organism>
<dbReference type="Pfam" id="PF14659">
    <property type="entry name" value="Phage_int_SAM_3"/>
    <property type="match status" value="1"/>
</dbReference>
<dbReference type="PROSITE" id="PS51898">
    <property type="entry name" value="TYR_RECOMBINASE"/>
    <property type="match status" value="1"/>
</dbReference>
<keyword evidence="2" id="KW-0229">DNA integration</keyword>
<dbReference type="PANTHER" id="PTHR30349">
    <property type="entry name" value="PHAGE INTEGRASE-RELATED"/>
    <property type="match status" value="1"/>
</dbReference>
<dbReference type="InterPro" id="IPR044068">
    <property type="entry name" value="CB"/>
</dbReference>
<dbReference type="SUPFAM" id="SSF56349">
    <property type="entry name" value="DNA breaking-rejoining enzymes"/>
    <property type="match status" value="1"/>
</dbReference>
<evidence type="ECO:0000259" key="6">
    <source>
        <dbReference type="PROSITE" id="PS51898"/>
    </source>
</evidence>
<dbReference type="GO" id="GO:0006310">
    <property type="term" value="P:DNA recombination"/>
    <property type="evidence" value="ECO:0007669"/>
    <property type="project" value="UniProtKB-KW"/>
</dbReference>
<dbReference type="EMBL" id="WOCA01000009">
    <property type="protein sequence ID" value="MUK89113.1"/>
    <property type="molecule type" value="Genomic_DNA"/>
</dbReference>
<dbReference type="InterPro" id="IPR050090">
    <property type="entry name" value="Tyrosine_recombinase_XerCD"/>
</dbReference>
<dbReference type="AlphaFoldDB" id="A0A6N8FI58"/>
<feature type="domain" description="Core-binding (CB)" evidence="7">
    <location>
        <begin position="63"/>
        <end position="152"/>
    </location>
</feature>
<dbReference type="GO" id="GO:0003677">
    <property type="term" value="F:DNA binding"/>
    <property type="evidence" value="ECO:0007669"/>
    <property type="project" value="UniProtKB-UniRule"/>
</dbReference>
<evidence type="ECO:0000313" key="8">
    <source>
        <dbReference type="EMBL" id="MUK89113.1"/>
    </source>
</evidence>
<feature type="domain" description="Tyr recombinase" evidence="6">
    <location>
        <begin position="172"/>
        <end position="371"/>
    </location>
</feature>
<dbReference type="InterPro" id="IPR013762">
    <property type="entry name" value="Integrase-like_cat_sf"/>
</dbReference>
<dbReference type="InterPro" id="IPR010998">
    <property type="entry name" value="Integrase_recombinase_N"/>
</dbReference>